<dbReference type="InterPro" id="IPR001128">
    <property type="entry name" value="Cyt_P450"/>
</dbReference>
<protein>
    <submittedName>
        <fullName evidence="2">Cytochrome P450</fullName>
    </submittedName>
</protein>
<name>A0ABX8R7H1_9ACTN</name>
<dbReference type="InterPro" id="IPR036396">
    <property type="entry name" value="Cyt_P450_sf"/>
</dbReference>
<sequence>MPPSAAAVDQTPDLLDPAFWSRPHDERAGIFERLRGLPRPEFVRQQIPGLGPTFGYYALVKHADIVEVSRRPRDFSSEGATSIVGLPPELHEFYGSMINMDNPEHARLRRIVARAFGHGTVAGFESAADRIARRIVAELAERGPGDFVRDVAAEMPIAVLSEMMGVPPEDYEFLYTRSNRVVGPFDPDYVAEGEDPAAVVMDASRELGDYITRLGRERAAHPRDDLITKLVRARVDGESLTRQELVSFFILLVIAGMETTRNAISHALVLLTRHPGQRALLLSDYSAHAAGAADEVLRLATPINWMRRIATRDCEMNGHRFRRGDRMFLFYWSANRDEEVFDDPYRFDLTRSPNPHLAFGSLGPHFCLGAHLARMEMTVLYRELLRTLPEIRAEGEPRRLESSFLEGIKSLKCTF</sequence>
<keyword evidence="3" id="KW-1185">Reference proteome</keyword>
<dbReference type="PANTHER" id="PTHR46696:SF4">
    <property type="entry name" value="BIOTIN BIOSYNTHESIS CYTOCHROME P450"/>
    <property type="match status" value="1"/>
</dbReference>
<gene>
    <name evidence="2" type="ORF">AGRA3207_007747</name>
</gene>
<dbReference type="PANTHER" id="PTHR46696">
    <property type="entry name" value="P450, PUTATIVE (EUROFUNG)-RELATED"/>
    <property type="match status" value="1"/>
</dbReference>
<dbReference type="Gene3D" id="1.10.630.10">
    <property type="entry name" value="Cytochrome P450"/>
    <property type="match status" value="1"/>
</dbReference>
<dbReference type="Pfam" id="PF00067">
    <property type="entry name" value="p450"/>
    <property type="match status" value="2"/>
</dbReference>
<dbReference type="PRINTS" id="PR00385">
    <property type="entry name" value="P450"/>
</dbReference>
<dbReference type="CDD" id="cd11033">
    <property type="entry name" value="CYP142-like"/>
    <property type="match status" value="1"/>
</dbReference>
<dbReference type="SUPFAM" id="SSF48264">
    <property type="entry name" value="Cytochrome P450"/>
    <property type="match status" value="1"/>
</dbReference>
<comment type="similarity">
    <text evidence="1">Belongs to the cytochrome P450 family.</text>
</comment>
<evidence type="ECO:0000313" key="3">
    <source>
        <dbReference type="Proteomes" id="UP001049518"/>
    </source>
</evidence>
<evidence type="ECO:0000256" key="1">
    <source>
        <dbReference type="ARBA" id="ARBA00010617"/>
    </source>
</evidence>
<reference evidence="2" key="1">
    <citation type="submission" date="2020-07" db="EMBL/GenBank/DDBJ databases">
        <authorList>
            <person name="Tarantini F.S."/>
            <person name="Hong K.W."/>
            <person name="Chan K.G."/>
        </authorList>
    </citation>
    <scope>NUCLEOTIDE SEQUENCE</scope>
    <source>
        <strain evidence="2">32-07</strain>
    </source>
</reference>
<proteinExistence type="inferred from homology"/>
<dbReference type="InterPro" id="IPR002397">
    <property type="entry name" value="Cyt_P450_B"/>
</dbReference>
<evidence type="ECO:0000313" key="2">
    <source>
        <dbReference type="EMBL" id="QXJ27025.1"/>
    </source>
</evidence>
<accession>A0ABX8R7H1</accession>
<dbReference type="EMBL" id="CP059572">
    <property type="protein sequence ID" value="QXJ27025.1"/>
    <property type="molecule type" value="Genomic_DNA"/>
</dbReference>
<organism evidence="2 3">
    <name type="scientific">Actinomadura graeca</name>
    <dbReference type="NCBI Taxonomy" id="2750812"/>
    <lineage>
        <taxon>Bacteria</taxon>
        <taxon>Bacillati</taxon>
        <taxon>Actinomycetota</taxon>
        <taxon>Actinomycetes</taxon>
        <taxon>Streptosporangiales</taxon>
        <taxon>Thermomonosporaceae</taxon>
        <taxon>Actinomadura</taxon>
    </lineage>
</organism>
<dbReference type="Proteomes" id="UP001049518">
    <property type="component" value="Chromosome"/>
</dbReference>
<dbReference type="PRINTS" id="PR00359">
    <property type="entry name" value="BP450"/>
</dbReference>